<proteinExistence type="predicted"/>
<evidence type="ECO:0000313" key="3">
    <source>
        <dbReference type="Proteomes" id="UP000887104"/>
    </source>
</evidence>
<feature type="domain" description="Carrier" evidence="1">
    <location>
        <begin position="1"/>
        <end position="76"/>
    </location>
</feature>
<dbReference type="Proteomes" id="UP000887104">
    <property type="component" value="Unassembled WGS sequence"/>
</dbReference>
<organism evidence="2 3">
    <name type="scientific">Shewanella sairae</name>
    <dbReference type="NCBI Taxonomy" id="190310"/>
    <lineage>
        <taxon>Bacteria</taxon>
        <taxon>Pseudomonadati</taxon>
        <taxon>Pseudomonadota</taxon>
        <taxon>Gammaproteobacteria</taxon>
        <taxon>Alteromonadales</taxon>
        <taxon>Shewanellaceae</taxon>
        <taxon>Shewanella</taxon>
    </lineage>
</organism>
<accession>A0ABQ4PP31</accession>
<dbReference type="Gene3D" id="1.10.1200.10">
    <property type="entry name" value="ACP-like"/>
    <property type="match status" value="1"/>
</dbReference>
<sequence length="76" mass="8793">MNIFENINTAFSQANIDVVIDSEQQKDMTRTFKELGLDSLDLFNFFLELDALTGKQIPESEFDKIKNISDVIEIYK</sequence>
<gene>
    <name evidence="2" type="ORF">TUM4438_35730</name>
</gene>
<keyword evidence="3" id="KW-1185">Reference proteome</keyword>
<evidence type="ECO:0000313" key="2">
    <source>
        <dbReference type="EMBL" id="GIU50285.1"/>
    </source>
</evidence>
<dbReference type="InterPro" id="IPR009081">
    <property type="entry name" value="PP-bd_ACP"/>
</dbReference>
<dbReference type="SUPFAM" id="SSF47336">
    <property type="entry name" value="ACP-like"/>
    <property type="match status" value="1"/>
</dbReference>
<protein>
    <recommendedName>
        <fullName evidence="1">Carrier domain-containing protein</fullName>
    </recommendedName>
</protein>
<dbReference type="RefSeq" id="WP_220782555.1">
    <property type="nucleotide sequence ID" value="NZ_BPEY01000082.1"/>
</dbReference>
<dbReference type="EMBL" id="BPEY01000082">
    <property type="protein sequence ID" value="GIU50285.1"/>
    <property type="molecule type" value="Genomic_DNA"/>
</dbReference>
<evidence type="ECO:0000259" key="1">
    <source>
        <dbReference type="PROSITE" id="PS50075"/>
    </source>
</evidence>
<name>A0ABQ4PP31_9GAMM</name>
<dbReference type="PROSITE" id="PS50075">
    <property type="entry name" value="CARRIER"/>
    <property type="match status" value="1"/>
</dbReference>
<dbReference type="Pfam" id="PF00550">
    <property type="entry name" value="PP-binding"/>
    <property type="match status" value="1"/>
</dbReference>
<dbReference type="InterPro" id="IPR036736">
    <property type="entry name" value="ACP-like_sf"/>
</dbReference>
<reference evidence="2" key="1">
    <citation type="submission" date="2021-05" db="EMBL/GenBank/DDBJ databases">
        <title>Molecular characterization for Shewanella algae harboring chromosomal blaOXA-55-like strains isolated from clinical and environment sample.</title>
        <authorList>
            <person name="Ohama Y."/>
            <person name="Aoki K."/>
            <person name="Harada S."/>
            <person name="Moriya K."/>
            <person name="Ishii Y."/>
            <person name="Tateda K."/>
        </authorList>
    </citation>
    <scope>NUCLEOTIDE SEQUENCE</scope>
    <source>
        <strain evidence="2">JCM 11563</strain>
    </source>
</reference>
<comment type="caution">
    <text evidence="2">The sequence shown here is derived from an EMBL/GenBank/DDBJ whole genome shotgun (WGS) entry which is preliminary data.</text>
</comment>